<dbReference type="VEuPathDB" id="TriTrypDB:Tb09.v4.0053"/>
<evidence type="ECO:0000256" key="8">
    <source>
        <dbReference type="ARBA" id="ARBA00023288"/>
    </source>
</evidence>
<keyword evidence="7" id="KW-0325">Glycoprotein</keyword>
<organism evidence="10">
    <name type="scientific">Trypanosoma brucei</name>
    <dbReference type="NCBI Taxonomy" id="5691"/>
    <lineage>
        <taxon>Eukaryota</taxon>
        <taxon>Discoba</taxon>
        <taxon>Euglenozoa</taxon>
        <taxon>Kinetoplastea</taxon>
        <taxon>Metakinetoplastina</taxon>
        <taxon>Trypanosomatida</taxon>
        <taxon>Trypanosomatidae</taxon>
        <taxon>Trypanosoma</taxon>
    </lineage>
</organism>
<comment type="subcellular location">
    <subcellularLocation>
        <location evidence="2">Cell membrane</location>
        <topology evidence="2">Lipid-anchor</topology>
        <topology evidence="2">GPI-anchor</topology>
    </subcellularLocation>
</comment>
<dbReference type="GO" id="GO:0098552">
    <property type="term" value="C:side of membrane"/>
    <property type="evidence" value="ECO:0007669"/>
    <property type="project" value="UniProtKB-KW"/>
</dbReference>
<evidence type="ECO:0000256" key="5">
    <source>
        <dbReference type="ARBA" id="ARBA00022729"/>
    </source>
</evidence>
<dbReference type="InterPro" id="IPR025932">
    <property type="entry name" value="Trypano_VSG_B_N_dom"/>
</dbReference>
<keyword evidence="4" id="KW-0336">GPI-anchor</keyword>
<dbReference type="VEuPathDB" id="TriTrypDB:Tb1125.Tb09.v4.0053"/>
<evidence type="ECO:0000256" key="1">
    <source>
        <dbReference type="ARBA" id="ARBA00002523"/>
    </source>
</evidence>
<evidence type="ECO:0000256" key="3">
    <source>
        <dbReference type="ARBA" id="ARBA00022475"/>
    </source>
</evidence>
<reference evidence="10" key="1">
    <citation type="submission" date="2016-12" db="EMBL/GenBank/DDBJ databases">
        <title>Extending the VSGnome of Trypanosoma brucei strain TREU927.</title>
        <authorList>
            <person name="Cross G.A."/>
        </authorList>
    </citation>
    <scope>NUCLEOTIDE SEQUENCE</scope>
    <source>
        <strain evidence="10">Tb927.99.2139</strain>
    </source>
</reference>
<keyword evidence="3" id="KW-1003">Cell membrane</keyword>
<keyword evidence="6" id="KW-0472">Membrane</keyword>
<sequence>MSQILNNALKLNLNVAEESVDVVLNDETKYKAKKDVDSDADKKGYFNLKTDDDLNNLRQLYKEVLGTDSGKQAFSKEFCTLFSKAKKQVLQLPIWKLYAQLTSAEARYTAVKHSALTTATEAKKAIIQVAYSGDAATEQTRDFKSATATALISETTFSQPSKSDMGTSCQEAGNTKERAGNALETDMLCIFIAQKSTRHDFCSGSTVTATN</sequence>
<evidence type="ECO:0000256" key="4">
    <source>
        <dbReference type="ARBA" id="ARBA00022622"/>
    </source>
</evidence>
<keyword evidence="8" id="KW-0449">Lipoprotein</keyword>
<evidence type="ECO:0000259" key="9">
    <source>
        <dbReference type="Pfam" id="PF13206"/>
    </source>
</evidence>
<name>A0A1V0FYT6_9TRYP</name>
<dbReference type="GO" id="GO:0005886">
    <property type="term" value="C:plasma membrane"/>
    <property type="evidence" value="ECO:0007669"/>
    <property type="project" value="UniProtKB-SubCell"/>
</dbReference>
<comment type="function">
    <text evidence="1">VSG forms a coat on the surface of the parasite. The trypanosome evades the immune response of the host by expressing a series of antigenically distinct VSGs from an estimated 1000 VSG genes.</text>
</comment>
<proteinExistence type="predicted"/>
<dbReference type="Pfam" id="PF13206">
    <property type="entry name" value="VSG_B"/>
    <property type="match status" value="1"/>
</dbReference>
<protein>
    <submittedName>
        <fullName evidence="10">Variant surface glycoprotein</fullName>
    </submittedName>
</protein>
<evidence type="ECO:0000256" key="2">
    <source>
        <dbReference type="ARBA" id="ARBA00004609"/>
    </source>
</evidence>
<accession>A0A1V0FYT6</accession>
<dbReference type="EMBL" id="KY404769">
    <property type="protein sequence ID" value="ARB51020.1"/>
    <property type="molecule type" value="Genomic_DNA"/>
</dbReference>
<evidence type="ECO:0000313" key="10">
    <source>
        <dbReference type="EMBL" id="ARB51020.1"/>
    </source>
</evidence>
<keyword evidence="5" id="KW-0732">Signal</keyword>
<dbReference type="VEuPathDB" id="TriTrypDB:Tb427_000716000"/>
<evidence type="ECO:0000256" key="7">
    <source>
        <dbReference type="ARBA" id="ARBA00023180"/>
    </source>
</evidence>
<evidence type="ECO:0000256" key="6">
    <source>
        <dbReference type="ARBA" id="ARBA00023136"/>
    </source>
</evidence>
<dbReference type="AlphaFoldDB" id="A0A1V0FYT6"/>
<feature type="domain" description="Trypanosome variant surface glycoprotein B-type N-terminal" evidence="9">
    <location>
        <begin position="3"/>
        <end position="206"/>
    </location>
</feature>